<name>A0A5A7Q139_STRAF</name>
<dbReference type="EMBL" id="BKCP01005547">
    <property type="protein sequence ID" value="GER38855.1"/>
    <property type="molecule type" value="Genomic_DNA"/>
</dbReference>
<evidence type="ECO:0000313" key="3">
    <source>
        <dbReference type="Proteomes" id="UP000325081"/>
    </source>
</evidence>
<gene>
    <name evidence="2" type="ORF">STAS_15397</name>
</gene>
<comment type="caution">
    <text evidence="2">The sequence shown here is derived from an EMBL/GenBank/DDBJ whole genome shotgun (WGS) entry which is preliminary data.</text>
</comment>
<keyword evidence="2" id="KW-0547">Nucleotide-binding</keyword>
<protein>
    <submittedName>
        <fullName evidence="2">ATP-dependent helicase</fullName>
    </submittedName>
</protein>
<organism evidence="2 3">
    <name type="scientific">Striga asiatica</name>
    <name type="common">Asiatic witchweed</name>
    <name type="synonym">Buchnera asiatica</name>
    <dbReference type="NCBI Taxonomy" id="4170"/>
    <lineage>
        <taxon>Eukaryota</taxon>
        <taxon>Viridiplantae</taxon>
        <taxon>Streptophyta</taxon>
        <taxon>Embryophyta</taxon>
        <taxon>Tracheophyta</taxon>
        <taxon>Spermatophyta</taxon>
        <taxon>Magnoliopsida</taxon>
        <taxon>eudicotyledons</taxon>
        <taxon>Gunneridae</taxon>
        <taxon>Pentapetalae</taxon>
        <taxon>asterids</taxon>
        <taxon>lamiids</taxon>
        <taxon>Lamiales</taxon>
        <taxon>Orobanchaceae</taxon>
        <taxon>Buchnereae</taxon>
        <taxon>Striga</taxon>
    </lineage>
</organism>
<keyword evidence="2" id="KW-0347">Helicase</keyword>
<keyword evidence="2" id="KW-0378">Hydrolase</keyword>
<keyword evidence="3" id="KW-1185">Reference proteome</keyword>
<feature type="region of interest" description="Disordered" evidence="1">
    <location>
        <begin position="111"/>
        <end position="185"/>
    </location>
</feature>
<dbReference type="Proteomes" id="UP000325081">
    <property type="component" value="Unassembled WGS sequence"/>
</dbReference>
<accession>A0A5A7Q139</accession>
<evidence type="ECO:0000313" key="2">
    <source>
        <dbReference type="EMBL" id="GER38855.1"/>
    </source>
</evidence>
<dbReference type="GO" id="GO:0004386">
    <property type="term" value="F:helicase activity"/>
    <property type="evidence" value="ECO:0007669"/>
    <property type="project" value="UniProtKB-KW"/>
</dbReference>
<feature type="non-terminal residue" evidence="2">
    <location>
        <position position="216"/>
    </location>
</feature>
<feature type="non-terminal residue" evidence="2">
    <location>
        <position position="1"/>
    </location>
</feature>
<evidence type="ECO:0000256" key="1">
    <source>
        <dbReference type="SAM" id="MobiDB-lite"/>
    </source>
</evidence>
<sequence length="216" mass="23322">ICGQGSGASGVAALSPSSDSRPSAAIAFLHRRHSPFLPPVALSHPIYILNVYSPPGLFPTRLPAFHRDQRSRADEKMLFPPKPLVGSIVGANYSSKPHIYFSLSAYSSSRARRPVREQPLPNLHEQRIEPSAQNSRGIENSLGPRQPSLPDKFFTEWPSSSGEQPLAAALEPGTARHHSLSSPGVHAKNPAARLVAQHLCELMVVASAQPRVAIAR</sequence>
<proteinExistence type="predicted"/>
<keyword evidence="2" id="KW-0067">ATP-binding</keyword>
<dbReference type="AlphaFoldDB" id="A0A5A7Q139"/>
<reference evidence="3" key="1">
    <citation type="journal article" date="2019" name="Curr. Biol.">
        <title>Genome Sequence of Striga asiatica Provides Insight into the Evolution of Plant Parasitism.</title>
        <authorList>
            <person name="Yoshida S."/>
            <person name="Kim S."/>
            <person name="Wafula E.K."/>
            <person name="Tanskanen J."/>
            <person name="Kim Y.M."/>
            <person name="Honaas L."/>
            <person name="Yang Z."/>
            <person name="Spallek T."/>
            <person name="Conn C.E."/>
            <person name="Ichihashi Y."/>
            <person name="Cheong K."/>
            <person name="Cui S."/>
            <person name="Der J.P."/>
            <person name="Gundlach H."/>
            <person name="Jiao Y."/>
            <person name="Hori C."/>
            <person name="Ishida J.K."/>
            <person name="Kasahara H."/>
            <person name="Kiba T."/>
            <person name="Kim M.S."/>
            <person name="Koo N."/>
            <person name="Laohavisit A."/>
            <person name="Lee Y.H."/>
            <person name="Lumba S."/>
            <person name="McCourt P."/>
            <person name="Mortimer J.C."/>
            <person name="Mutuku J.M."/>
            <person name="Nomura T."/>
            <person name="Sasaki-Sekimoto Y."/>
            <person name="Seto Y."/>
            <person name="Wang Y."/>
            <person name="Wakatake T."/>
            <person name="Sakakibara H."/>
            <person name="Demura T."/>
            <person name="Yamaguchi S."/>
            <person name="Yoneyama K."/>
            <person name="Manabe R.I."/>
            <person name="Nelson D.C."/>
            <person name="Schulman A.H."/>
            <person name="Timko M.P."/>
            <person name="dePamphilis C.W."/>
            <person name="Choi D."/>
            <person name="Shirasu K."/>
        </authorList>
    </citation>
    <scope>NUCLEOTIDE SEQUENCE [LARGE SCALE GENOMIC DNA]</scope>
    <source>
        <strain evidence="3">cv. UVA1</strain>
    </source>
</reference>